<dbReference type="GO" id="GO:0046872">
    <property type="term" value="F:metal ion binding"/>
    <property type="evidence" value="ECO:0007669"/>
    <property type="project" value="UniProtKB-KW"/>
</dbReference>
<dbReference type="InterPro" id="IPR031640">
    <property type="entry name" value="Glu_dehyd_C"/>
</dbReference>
<evidence type="ECO:0000313" key="9">
    <source>
        <dbReference type="Proteomes" id="UP000006860"/>
    </source>
</evidence>
<dbReference type="InterPro" id="IPR011032">
    <property type="entry name" value="GroES-like_sf"/>
</dbReference>
<dbReference type="Pfam" id="PF08240">
    <property type="entry name" value="ADH_N"/>
    <property type="match status" value="1"/>
</dbReference>
<dbReference type="KEGG" id="pbs:Plabr_3552"/>
<dbReference type="STRING" id="756272.Plabr_3552"/>
<evidence type="ECO:0000256" key="5">
    <source>
        <dbReference type="ARBA" id="ARBA00023002"/>
    </source>
</evidence>
<accession>F0SP46</accession>
<evidence type="ECO:0000259" key="6">
    <source>
        <dbReference type="Pfam" id="PF08240"/>
    </source>
</evidence>
<evidence type="ECO:0000313" key="8">
    <source>
        <dbReference type="EMBL" id="ADY61149.1"/>
    </source>
</evidence>
<evidence type="ECO:0000259" key="7">
    <source>
        <dbReference type="Pfam" id="PF16912"/>
    </source>
</evidence>
<keyword evidence="3" id="KW-0479">Metal-binding</keyword>
<dbReference type="Proteomes" id="UP000006860">
    <property type="component" value="Chromosome"/>
</dbReference>
<dbReference type="Gene3D" id="3.40.50.720">
    <property type="entry name" value="NAD(P)-binding Rossmann-like Domain"/>
    <property type="match status" value="1"/>
</dbReference>
<name>F0SP46_RUBBR</name>
<dbReference type="Pfam" id="PF16912">
    <property type="entry name" value="Glu_dehyd_C"/>
    <property type="match status" value="1"/>
</dbReference>
<protein>
    <submittedName>
        <fullName evidence="8">Alcohol dehydrogenase GroES domain protein</fullName>
    </submittedName>
</protein>
<dbReference type="SUPFAM" id="SSF51735">
    <property type="entry name" value="NAD(P)-binding Rossmann-fold domains"/>
    <property type="match status" value="1"/>
</dbReference>
<proteinExistence type="inferred from homology"/>
<keyword evidence="5" id="KW-0560">Oxidoreductase</keyword>
<comment type="similarity">
    <text evidence="2">Belongs to the zinc-containing alcohol dehydrogenase family.</text>
</comment>
<dbReference type="InterPro" id="IPR013154">
    <property type="entry name" value="ADH-like_N"/>
</dbReference>
<dbReference type="RefSeq" id="WP_013629868.1">
    <property type="nucleotide sequence ID" value="NC_015174.1"/>
</dbReference>
<dbReference type="InterPro" id="IPR036291">
    <property type="entry name" value="NAD(P)-bd_dom_sf"/>
</dbReference>
<dbReference type="PANTHER" id="PTHR43350:SF2">
    <property type="entry name" value="GROES-LIKE ZINC-BINDING ALCOHOL DEHYDROGENASE FAMILY PROTEIN"/>
    <property type="match status" value="1"/>
</dbReference>
<dbReference type="eggNOG" id="COG1063">
    <property type="taxonomic scope" value="Bacteria"/>
</dbReference>
<dbReference type="Gene3D" id="3.90.180.10">
    <property type="entry name" value="Medium-chain alcohol dehydrogenases, catalytic domain"/>
    <property type="match status" value="1"/>
</dbReference>
<dbReference type="HOGENOM" id="CLU_026673_11_0_0"/>
<evidence type="ECO:0000256" key="1">
    <source>
        <dbReference type="ARBA" id="ARBA00001947"/>
    </source>
</evidence>
<sequence length="320" mass="34884">MRALVLGEEGYRFHSDREQAQPVAGEVLVRVIKAGICETDLQLIQGYMGFQGVLGHEFVGIAESGEFAGKRVVGEINCCSGQCCQTNPSGRRHCPNRTVLGILNHDGAFADYVAVPQENLHVLPENVENDRAVFIEPLAAAFEIMEQIDVKAGKHAIVLGDGRLGYLCAQVLSDAGADVTVVGKHAAKLERFAAQKLKTCLLNEIPDGWFSERNAELVVDCTGNAGGIELAFQLVRPHGVVVMKTTIASKQTLSLAPLVIDEIQLIGSRCGPFDVAIRALEENRIEVESLITARFPLEEIETAMEVAQQRDQHKVLIEFE</sequence>
<feature type="domain" description="Alcohol dehydrogenase-like N-terminal" evidence="6">
    <location>
        <begin position="24"/>
        <end position="125"/>
    </location>
</feature>
<gene>
    <name evidence="8" type="ordered locus">Plabr_3552</name>
</gene>
<keyword evidence="4" id="KW-0862">Zinc</keyword>
<dbReference type="GO" id="GO:0016491">
    <property type="term" value="F:oxidoreductase activity"/>
    <property type="evidence" value="ECO:0007669"/>
    <property type="project" value="UniProtKB-KW"/>
</dbReference>
<dbReference type="OrthoDB" id="9769198at2"/>
<dbReference type="SUPFAM" id="SSF50129">
    <property type="entry name" value="GroES-like"/>
    <property type="match status" value="1"/>
</dbReference>
<dbReference type="EMBL" id="CP002546">
    <property type="protein sequence ID" value="ADY61149.1"/>
    <property type="molecule type" value="Genomic_DNA"/>
</dbReference>
<dbReference type="PANTHER" id="PTHR43350">
    <property type="entry name" value="NAD-DEPENDENT ALCOHOL DEHYDROGENASE"/>
    <property type="match status" value="1"/>
</dbReference>
<feature type="domain" description="Glucose dehydrogenase C-terminal" evidence="7">
    <location>
        <begin position="153"/>
        <end position="319"/>
    </location>
</feature>
<reference evidence="9" key="1">
    <citation type="submission" date="2011-02" db="EMBL/GenBank/DDBJ databases">
        <title>The complete genome of Planctomyces brasiliensis DSM 5305.</title>
        <authorList>
            <person name="Lucas S."/>
            <person name="Copeland A."/>
            <person name="Lapidus A."/>
            <person name="Bruce D."/>
            <person name="Goodwin L."/>
            <person name="Pitluck S."/>
            <person name="Kyrpides N."/>
            <person name="Mavromatis K."/>
            <person name="Pagani I."/>
            <person name="Ivanova N."/>
            <person name="Ovchinnikova G."/>
            <person name="Lu M."/>
            <person name="Detter J.C."/>
            <person name="Han C."/>
            <person name="Land M."/>
            <person name="Hauser L."/>
            <person name="Markowitz V."/>
            <person name="Cheng J.-F."/>
            <person name="Hugenholtz P."/>
            <person name="Woyke T."/>
            <person name="Wu D."/>
            <person name="Tindall B."/>
            <person name="Pomrenke H.G."/>
            <person name="Brambilla E."/>
            <person name="Klenk H.-P."/>
            <person name="Eisen J.A."/>
        </authorList>
    </citation>
    <scope>NUCLEOTIDE SEQUENCE [LARGE SCALE GENOMIC DNA]</scope>
    <source>
        <strain evidence="9">ATCC 49424 / DSM 5305 / JCM 21570 / NBRC 103401 / IFAM 1448</strain>
    </source>
</reference>
<organism evidence="8 9">
    <name type="scientific">Rubinisphaera brasiliensis (strain ATCC 49424 / DSM 5305 / JCM 21570 / IAM 15109 / NBRC 103401 / IFAM 1448)</name>
    <name type="common">Planctomyces brasiliensis</name>
    <dbReference type="NCBI Taxonomy" id="756272"/>
    <lineage>
        <taxon>Bacteria</taxon>
        <taxon>Pseudomonadati</taxon>
        <taxon>Planctomycetota</taxon>
        <taxon>Planctomycetia</taxon>
        <taxon>Planctomycetales</taxon>
        <taxon>Planctomycetaceae</taxon>
        <taxon>Rubinisphaera</taxon>
    </lineage>
</organism>
<keyword evidence="9" id="KW-1185">Reference proteome</keyword>
<dbReference type="AlphaFoldDB" id="F0SP46"/>
<evidence type="ECO:0000256" key="2">
    <source>
        <dbReference type="ARBA" id="ARBA00008072"/>
    </source>
</evidence>
<evidence type="ECO:0000256" key="4">
    <source>
        <dbReference type="ARBA" id="ARBA00022833"/>
    </source>
</evidence>
<comment type="cofactor">
    <cofactor evidence="1">
        <name>Zn(2+)</name>
        <dbReference type="ChEBI" id="CHEBI:29105"/>
    </cofactor>
</comment>
<dbReference type="CDD" id="cd08242">
    <property type="entry name" value="MDR_like"/>
    <property type="match status" value="1"/>
</dbReference>
<evidence type="ECO:0000256" key="3">
    <source>
        <dbReference type="ARBA" id="ARBA00022723"/>
    </source>
</evidence>